<sequence length="780" mass="84425">MATDRLRRKLRDVDPDELSTLTENFCTIGTPLPSLSSHKKDHNELKPIWQQEARDAQGRRRFHGAFTGGWSAGYFNTVGSKEGWTPGSFRSSRKDKLAGGGQRVGSRPEDFMDEEDLQDWKAAQHLSSSSSSSLGAVNQIAGLRGTDEGSAGAGSDSVDVGALNDEELGFRLLRRMGWKPGQGLGPKVDASKHARLLCLISTSDHPQTTASSSKVKVEDTTLYYPPPTPYLTPATTQQGRASRKGLGAQDKPTLAQTLAKNHHQPAADPVRSTDEDADVWPDGRPLLPGFRLARQPLPDEPKFENEPVPEGWQPDPSRVWNRYAAPSDDKVKHLTPAIRGQLLGEAKLPGPPPNIAAFLSAKARERLAADSNALLPSSALTQPTQRTEYVDAPRLDVATAKQALQGFAPFGADAAKQERYLAYLKGQAEPGSEQAKHLQVPRDLTAEQFSNELREFAKSASMFRPMSSAIASRFTTASAAMMEHETRATTAVPGLRHPAPASASQNRDPSQSEPVQPEKELSTAQKAAQMGNFGHLTRSIEPWAPGRLLCKRLGVPEPSITRKQRGEAQATTSVRPGDDDPDPFYGSTRSSKASSSVRVDQHWERSKEQLKALAAAGATPLSLDASLNTSHRHATQTEDGAQEQDAIGMAGDERQGRDTLTYVKPSMDVYKSIFASDEEASDGEEAARTRPPKMQDPASGSGVVFQARAKRKDAGADADASTPKVPGDKKRKKDKTKKSLLTFDFDDDGDAAQEEPPAKSAAGEMAKSKPKARVRASDLF</sequence>
<dbReference type="GO" id="GO:0005634">
    <property type="term" value="C:nucleus"/>
    <property type="evidence" value="ECO:0007669"/>
    <property type="project" value="TreeGrafter"/>
</dbReference>
<name>A0A2N8U7T1_9BASI</name>
<reference evidence="3 4" key="1">
    <citation type="submission" date="2017-02" db="EMBL/GenBank/DDBJ databases">
        <authorList>
            <person name="Peterson S.W."/>
        </authorList>
    </citation>
    <scope>NUCLEOTIDE SEQUENCE [LARGE SCALE GENOMIC DNA]</scope>
    <source>
        <strain evidence="3 4">SRS1_H2-8</strain>
    </source>
</reference>
<dbReference type="Pfam" id="PF26093">
    <property type="entry name" value="HTH_TGH"/>
    <property type="match status" value="1"/>
</dbReference>
<dbReference type="Proteomes" id="UP000239563">
    <property type="component" value="Chromosome II"/>
</dbReference>
<dbReference type="Pfam" id="PF07713">
    <property type="entry name" value="DUF1604"/>
    <property type="match status" value="1"/>
</dbReference>
<dbReference type="PROSITE" id="PS50174">
    <property type="entry name" value="G_PATCH"/>
    <property type="match status" value="1"/>
</dbReference>
<accession>A0A2N8U7T1</accession>
<feature type="region of interest" description="Disordered" evidence="1">
    <location>
        <begin position="85"/>
        <end position="109"/>
    </location>
</feature>
<dbReference type="PANTHER" id="PTHR13384">
    <property type="entry name" value="G PATCH DOMAIN-CONTAINING PROTEIN 1"/>
    <property type="match status" value="1"/>
</dbReference>
<evidence type="ECO:0000313" key="3">
    <source>
        <dbReference type="EMBL" id="SJX61124.1"/>
    </source>
</evidence>
<dbReference type="PANTHER" id="PTHR13384:SF19">
    <property type="entry name" value="G PATCH DOMAIN-CONTAINING PROTEIN 1"/>
    <property type="match status" value="1"/>
</dbReference>
<feature type="region of interest" description="Disordered" evidence="1">
    <location>
        <begin position="630"/>
        <end position="780"/>
    </location>
</feature>
<evidence type="ECO:0000259" key="2">
    <source>
        <dbReference type="PROSITE" id="PS50174"/>
    </source>
</evidence>
<proteinExistence type="predicted"/>
<dbReference type="GO" id="GO:0006397">
    <property type="term" value="P:mRNA processing"/>
    <property type="evidence" value="ECO:0007669"/>
    <property type="project" value="InterPro"/>
</dbReference>
<gene>
    <name evidence="3" type="ORF">SRS1_12346</name>
</gene>
<feature type="compositionally biased region" description="Acidic residues" evidence="1">
    <location>
        <begin position="744"/>
        <end position="753"/>
    </location>
</feature>
<dbReference type="EMBL" id="LT795055">
    <property type="protein sequence ID" value="SJX61124.1"/>
    <property type="molecule type" value="Genomic_DNA"/>
</dbReference>
<evidence type="ECO:0000256" key="1">
    <source>
        <dbReference type="SAM" id="MobiDB-lite"/>
    </source>
</evidence>
<feature type="compositionally biased region" description="Polar residues" evidence="1">
    <location>
        <begin position="502"/>
        <end position="514"/>
    </location>
</feature>
<dbReference type="InterPro" id="IPR000467">
    <property type="entry name" value="G_patch_dom"/>
</dbReference>
<dbReference type="GO" id="GO:0003723">
    <property type="term" value="F:RNA binding"/>
    <property type="evidence" value="ECO:0007669"/>
    <property type="project" value="TreeGrafter"/>
</dbReference>
<feature type="region of interest" description="Disordered" evidence="1">
    <location>
        <begin position="559"/>
        <end position="605"/>
    </location>
</feature>
<evidence type="ECO:0000313" key="4">
    <source>
        <dbReference type="Proteomes" id="UP000239563"/>
    </source>
</evidence>
<dbReference type="Pfam" id="PF01585">
    <property type="entry name" value="G-patch"/>
    <property type="match status" value="1"/>
</dbReference>
<feature type="region of interest" description="Disordered" evidence="1">
    <location>
        <begin position="489"/>
        <end position="525"/>
    </location>
</feature>
<feature type="domain" description="G-patch" evidence="2">
    <location>
        <begin position="165"/>
        <end position="185"/>
    </location>
</feature>
<feature type="compositionally biased region" description="Low complexity" evidence="1">
    <location>
        <begin position="587"/>
        <end position="596"/>
    </location>
</feature>
<protein>
    <recommendedName>
        <fullName evidence="2">G-patch domain-containing protein</fullName>
    </recommendedName>
</protein>
<dbReference type="AlphaFoldDB" id="A0A2N8U7T1"/>
<feature type="compositionally biased region" description="Basic residues" evidence="1">
    <location>
        <begin position="729"/>
        <end position="738"/>
    </location>
</feature>
<feature type="region of interest" description="Disordered" evidence="1">
    <location>
        <begin position="224"/>
        <end position="251"/>
    </location>
</feature>
<dbReference type="InterPro" id="IPR011666">
    <property type="entry name" value="DUF1604"/>
</dbReference>
<organism evidence="3 4">
    <name type="scientific">Sporisorium reilianum f. sp. reilianum</name>
    <dbReference type="NCBI Taxonomy" id="72559"/>
    <lineage>
        <taxon>Eukaryota</taxon>
        <taxon>Fungi</taxon>
        <taxon>Dikarya</taxon>
        <taxon>Basidiomycota</taxon>
        <taxon>Ustilaginomycotina</taxon>
        <taxon>Ustilaginomycetes</taxon>
        <taxon>Ustilaginales</taxon>
        <taxon>Ustilaginaceae</taxon>
        <taxon>Sporisorium</taxon>
    </lineage>
</organism>
<feature type="region of interest" description="Disordered" evidence="1">
    <location>
        <begin position="294"/>
        <end position="317"/>
    </location>
</feature>